<dbReference type="Proteomes" id="UP000316851">
    <property type="component" value="Unassembled WGS sequence"/>
</dbReference>
<dbReference type="Pfam" id="PF01205">
    <property type="entry name" value="Impact_N"/>
    <property type="match status" value="1"/>
</dbReference>
<comment type="caution">
    <text evidence="3">The sequence shown here is derived from an EMBL/GenBank/DDBJ whole genome shotgun (WGS) entry which is preliminary data.</text>
</comment>
<evidence type="ECO:0000313" key="4">
    <source>
        <dbReference type="Proteomes" id="UP000316851"/>
    </source>
</evidence>
<organism evidence="3 4">
    <name type="scientific">Metamycoplasma neophronis</name>
    <dbReference type="NCBI Taxonomy" id="872983"/>
    <lineage>
        <taxon>Bacteria</taxon>
        <taxon>Bacillati</taxon>
        <taxon>Mycoplasmatota</taxon>
        <taxon>Mycoplasmoidales</taxon>
        <taxon>Metamycoplasmataceae</taxon>
        <taxon>Metamycoplasma</taxon>
    </lineage>
</organism>
<proteinExistence type="inferred from homology"/>
<protein>
    <submittedName>
        <fullName evidence="3">YigZ family protein</fullName>
    </submittedName>
</protein>
<comment type="similarity">
    <text evidence="1">Belongs to the IMPACT family.</text>
</comment>
<dbReference type="InterPro" id="IPR023582">
    <property type="entry name" value="Impact"/>
</dbReference>
<dbReference type="InterPro" id="IPR036956">
    <property type="entry name" value="Impact_N_sf"/>
</dbReference>
<dbReference type="PANTHER" id="PTHR16301:SF20">
    <property type="entry name" value="IMPACT FAMILY MEMBER YIGZ"/>
    <property type="match status" value="1"/>
</dbReference>
<dbReference type="InterPro" id="IPR020568">
    <property type="entry name" value="Ribosomal_Su5_D2-typ_SF"/>
</dbReference>
<dbReference type="SUPFAM" id="SSF54211">
    <property type="entry name" value="Ribosomal protein S5 domain 2-like"/>
    <property type="match status" value="1"/>
</dbReference>
<dbReference type="PANTHER" id="PTHR16301">
    <property type="entry name" value="IMPACT-RELATED"/>
    <property type="match status" value="1"/>
</dbReference>
<gene>
    <name evidence="3" type="ORF">FJR74_02460</name>
</gene>
<evidence type="ECO:0000313" key="3">
    <source>
        <dbReference type="EMBL" id="TPR53537.1"/>
    </source>
</evidence>
<sequence>MEIIEIKKSKFLPFIFDIQDKSDVKKIYAYLKKEYPKAAHYVSAYIYRNEKNVLCGGFDNDGEPCGGRHILNILEIKKIENKAIFVVRFFGGIKLGSGGLARAFTKAAALLFKN</sequence>
<feature type="domain" description="Impact N-terminal" evidence="2">
    <location>
        <begin position="7"/>
        <end position="109"/>
    </location>
</feature>
<dbReference type="Gene3D" id="3.30.230.30">
    <property type="entry name" value="Impact, N-terminal domain"/>
    <property type="match status" value="1"/>
</dbReference>
<evidence type="ECO:0000256" key="1">
    <source>
        <dbReference type="ARBA" id="ARBA00007665"/>
    </source>
</evidence>
<accession>A0ABY2Z0E8</accession>
<evidence type="ECO:0000259" key="2">
    <source>
        <dbReference type="Pfam" id="PF01205"/>
    </source>
</evidence>
<dbReference type="EMBL" id="VHHP01000006">
    <property type="protein sequence ID" value="TPR53537.1"/>
    <property type="molecule type" value="Genomic_DNA"/>
</dbReference>
<name>A0ABY2Z0E8_9BACT</name>
<dbReference type="InterPro" id="IPR001498">
    <property type="entry name" value="Impact_N"/>
</dbReference>
<dbReference type="RefSeq" id="WP_140914966.1">
    <property type="nucleotide sequence ID" value="NZ_VHHP01000006.1"/>
</dbReference>
<reference evidence="3" key="1">
    <citation type="submission" date="2019-06" db="EMBL/GenBank/DDBJ databases">
        <title>Mycoplasma neophronis type strain whole genome sequence.</title>
        <authorList>
            <person name="Spergser J."/>
        </authorList>
    </citation>
    <scope>NUCLEOTIDE SEQUENCE [LARGE SCALE GENOMIC DNA]</scope>
    <source>
        <strain evidence="3">DSM 24097</strain>
    </source>
</reference>
<keyword evidence="4" id="KW-1185">Reference proteome</keyword>